<evidence type="ECO:0000256" key="1">
    <source>
        <dbReference type="ARBA" id="ARBA00010402"/>
    </source>
</evidence>
<feature type="compositionally biased region" description="Polar residues" evidence="3">
    <location>
        <begin position="179"/>
        <end position="190"/>
    </location>
</feature>
<evidence type="ECO:0000256" key="2">
    <source>
        <dbReference type="PROSITE-ProRule" id="PRU00175"/>
    </source>
</evidence>
<feature type="compositionally biased region" description="Polar residues" evidence="3">
    <location>
        <begin position="331"/>
        <end position="341"/>
    </location>
</feature>
<feature type="domain" description="RING-type" evidence="4">
    <location>
        <begin position="115"/>
        <end position="160"/>
    </location>
</feature>
<evidence type="ECO:0000256" key="3">
    <source>
        <dbReference type="SAM" id="MobiDB-lite"/>
    </source>
</evidence>
<proteinExistence type="inferred from homology"/>
<organism evidence="5">
    <name type="scientific">Lichtheimia ramosa</name>
    <dbReference type="NCBI Taxonomy" id="688394"/>
    <lineage>
        <taxon>Eukaryota</taxon>
        <taxon>Fungi</taxon>
        <taxon>Fungi incertae sedis</taxon>
        <taxon>Mucoromycota</taxon>
        <taxon>Mucoromycotina</taxon>
        <taxon>Mucoromycetes</taxon>
        <taxon>Mucorales</taxon>
        <taxon>Lichtheimiaceae</taxon>
        <taxon>Lichtheimia</taxon>
    </lineage>
</organism>
<protein>
    <recommendedName>
        <fullName evidence="4">RING-type domain-containing protein</fullName>
    </recommendedName>
</protein>
<dbReference type="InterPro" id="IPR039301">
    <property type="entry name" value="Sip5/DA2"/>
</dbReference>
<keyword evidence="2" id="KW-0863">Zinc-finger</keyword>
<feature type="region of interest" description="Disordered" evidence="3">
    <location>
        <begin position="64"/>
        <end position="97"/>
    </location>
</feature>
<evidence type="ECO:0000259" key="4">
    <source>
        <dbReference type="PROSITE" id="PS50089"/>
    </source>
</evidence>
<dbReference type="PANTHER" id="PTHR31315:SF1">
    <property type="entry name" value="PROTEIN SIP5"/>
    <property type="match status" value="1"/>
</dbReference>
<keyword evidence="2" id="KW-0862">Zinc</keyword>
<feature type="region of interest" description="Disordered" evidence="3">
    <location>
        <begin position="173"/>
        <end position="202"/>
    </location>
</feature>
<gene>
    <name evidence="5" type="ORF">LRAMOSA09458</name>
</gene>
<feature type="region of interest" description="Disordered" evidence="3">
    <location>
        <begin position="230"/>
        <end position="298"/>
    </location>
</feature>
<dbReference type="AlphaFoldDB" id="A0A077WHU6"/>
<dbReference type="GO" id="GO:0005737">
    <property type="term" value="C:cytoplasm"/>
    <property type="evidence" value="ECO:0007669"/>
    <property type="project" value="TreeGrafter"/>
</dbReference>
<feature type="compositionally biased region" description="Basic and acidic residues" evidence="3">
    <location>
        <begin position="230"/>
        <end position="240"/>
    </location>
</feature>
<dbReference type="PANTHER" id="PTHR31315">
    <property type="entry name" value="PROTEIN SIP5"/>
    <property type="match status" value="1"/>
</dbReference>
<reference evidence="5" key="1">
    <citation type="journal article" date="2014" name="Genome Announc.">
        <title>De novo whole-genome sequence and genome annotation of Lichtheimia ramosa.</title>
        <authorList>
            <person name="Linde J."/>
            <person name="Schwartze V."/>
            <person name="Binder U."/>
            <person name="Lass-Florl C."/>
            <person name="Voigt K."/>
            <person name="Horn F."/>
        </authorList>
    </citation>
    <scope>NUCLEOTIDE SEQUENCE</scope>
    <source>
        <strain evidence="5">JMRC FSU:6197</strain>
    </source>
</reference>
<dbReference type="GO" id="GO:0008270">
    <property type="term" value="F:zinc ion binding"/>
    <property type="evidence" value="ECO:0007669"/>
    <property type="project" value="UniProtKB-KW"/>
</dbReference>
<dbReference type="PROSITE" id="PS50089">
    <property type="entry name" value="ZF_RING_2"/>
    <property type="match status" value="1"/>
</dbReference>
<feature type="region of interest" description="Disordered" evidence="3">
    <location>
        <begin position="329"/>
        <end position="365"/>
    </location>
</feature>
<dbReference type="EMBL" id="LK023322">
    <property type="protein sequence ID" value="CDS06935.1"/>
    <property type="molecule type" value="Genomic_DNA"/>
</dbReference>
<dbReference type="OrthoDB" id="21471at2759"/>
<comment type="similarity">
    <text evidence="1">Belongs to the SIP5 family.</text>
</comment>
<feature type="compositionally biased region" description="Low complexity" evidence="3">
    <location>
        <begin position="191"/>
        <end position="202"/>
    </location>
</feature>
<keyword evidence="2" id="KW-0479">Metal-binding</keyword>
<name>A0A077WHU6_9FUNG</name>
<dbReference type="InterPro" id="IPR001841">
    <property type="entry name" value="Znf_RING"/>
</dbReference>
<feature type="compositionally biased region" description="Low complexity" evidence="3">
    <location>
        <begin position="80"/>
        <end position="94"/>
    </location>
</feature>
<sequence>MGASVSRDANRTAQHTIEESVDYGTTLPNGIYSATQQDYNLRIVRNLIVERKLAPFYKGLSDLPEQTSEPISIPSPPPTTTTTTKARSRSACTSNNNTIQEQDIKRALYKDAVECPICFLYYPANINHARCCDQPVCTECFLQIKRPADTPSSPATCPFCMVDNFGVVYKPPTWKDSRSSTSPGRSKVSPTTQAQSNTATATATAVIDGAEPPRRKNVSHQNPDVVLVDHVRPDWKHPKPTDTSSSSSSSPVPPRRNSDGRPAFFRNRRGILTRPNRSQSAATPLHTPPTTTQQQQRTSYYGMDFDIEEYMIMEAIRLSLQDQEAVHATRNAAQGNTNQEANDGVTLSEDNPATTTASDDDPATR</sequence>
<accession>A0A077WHU6</accession>
<evidence type="ECO:0000313" key="5">
    <source>
        <dbReference type="EMBL" id="CDS06935.1"/>
    </source>
</evidence>
<dbReference type="CDD" id="cd24139">
    <property type="entry name" value="SIP5-like"/>
    <property type="match status" value="1"/>
</dbReference>